<dbReference type="GO" id="GO:0006508">
    <property type="term" value="P:proteolysis"/>
    <property type="evidence" value="ECO:0007669"/>
    <property type="project" value="UniProtKB-KW"/>
</dbReference>
<keyword evidence="1" id="KW-0645">Protease</keyword>
<dbReference type="HOGENOM" id="CLU_1333103_0_0_1"/>
<keyword evidence="3" id="KW-1185">Reference proteome</keyword>
<dbReference type="KEGG" id="cqu:CpipJ_CPIJ017058"/>
<reference evidence="2" key="2">
    <citation type="submission" date="2021-02" db="UniProtKB">
        <authorList>
            <consortium name="EnsemblMetazoa"/>
        </authorList>
    </citation>
    <scope>IDENTIFICATION</scope>
    <source>
        <strain evidence="2">JHB</strain>
    </source>
</reference>
<reference evidence="1" key="1">
    <citation type="submission" date="2007-03" db="EMBL/GenBank/DDBJ databases">
        <title>Annotation of Culex pipiens quinquefasciatus.</title>
        <authorList>
            <consortium name="The Broad Institute Genome Sequencing Platform"/>
            <person name="Atkinson P.W."/>
            <person name="Hemingway J."/>
            <person name="Christensen B.M."/>
            <person name="Higgs S."/>
            <person name="Kodira C."/>
            <person name="Hannick L."/>
            <person name="Megy K."/>
            <person name="O'Leary S."/>
            <person name="Pearson M."/>
            <person name="Haas B.J."/>
            <person name="Mauceli E."/>
            <person name="Wortman J.R."/>
            <person name="Lee N.H."/>
            <person name="Guigo R."/>
            <person name="Stanke M."/>
            <person name="Alvarado L."/>
            <person name="Amedeo P."/>
            <person name="Antoine C.H."/>
            <person name="Arensburger P."/>
            <person name="Bidwell S.L."/>
            <person name="Crawford M."/>
            <person name="Camaro F."/>
            <person name="Devon K."/>
            <person name="Engels R."/>
            <person name="Hammond M."/>
            <person name="Howarth C."/>
            <person name="Koehrsen M."/>
            <person name="Lawson D."/>
            <person name="Montgomery P."/>
            <person name="Nene V."/>
            <person name="Nusbaum C."/>
            <person name="Puiu D."/>
            <person name="Romero-Severson J."/>
            <person name="Severson D.W."/>
            <person name="Shumway M."/>
            <person name="Sisk P."/>
            <person name="Stolte C."/>
            <person name="Zeng Q."/>
            <person name="Eisenstadt E."/>
            <person name="Fraser-Liggett C."/>
            <person name="Strausberg R."/>
            <person name="Galagan J."/>
            <person name="Birren B."/>
            <person name="Collins F.H."/>
        </authorList>
    </citation>
    <scope>NUCLEOTIDE SEQUENCE [LARGE SCALE GENOMIC DNA]</scope>
    <source>
        <strain evidence="1">JHB</strain>
    </source>
</reference>
<protein>
    <submittedName>
        <fullName evidence="1 2">Serine protease</fullName>
    </submittedName>
</protein>
<keyword evidence="1" id="KW-0378">Hydrolase</keyword>
<proteinExistence type="predicted"/>
<dbReference type="AlphaFoldDB" id="B0XC89"/>
<dbReference type="VEuPathDB" id="VectorBase:CPIJ017058"/>
<gene>
    <name evidence="2" type="primary">6050700</name>
    <name evidence="1" type="ORF">CpipJ_CPIJ017058</name>
</gene>
<evidence type="ECO:0000313" key="2">
    <source>
        <dbReference type="EnsemblMetazoa" id="CPIJ017058-PA"/>
    </source>
</evidence>
<dbReference type="EnsemblMetazoa" id="CPIJ017058-RA">
    <property type="protein sequence ID" value="CPIJ017058-PA"/>
    <property type="gene ID" value="CPIJ017058"/>
</dbReference>
<dbReference type="InParanoid" id="B0XC89"/>
<evidence type="ECO:0000313" key="1">
    <source>
        <dbReference type="EMBL" id="EDS44695.1"/>
    </source>
</evidence>
<organism>
    <name type="scientific">Culex quinquefasciatus</name>
    <name type="common">Southern house mosquito</name>
    <name type="synonym">Culex pungens</name>
    <dbReference type="NCBI Taxonomy" id="7176"/>
    <lineage>
        <taxon>Eukaryota</taxon>
        <taxon>Metazoa</taxon>
        <taxon>Ecdysozoa</taxon>
        <taxon>Arthropoda</taxon>
        <taxon>Hexapoda</taxon>
        <taxon>Insecta</taxon>
        <taxon>Pterygota</taxon>
        <taxon>Neoptera</taxon>
        <taxon>Endopterygota</taxon>
        <taxon>Diptera</taxon>
        <taxon>Nematocera</taxon>
        <taxon>Culicoidea</taxon>
        <taxon>Culicidae</taxon>
        <taxon>Culicinae</taxon>
        <taxon>Culicini</taxon>
        <taxon>Culex</taxon>
        <taxon>Culex</taxon>
    </lineage>
</organism>
<dbReference type="GO" id="GO:0008233">
    <property type="term" value="F:peptidase activity"/>
    <property type="evidence" value="ECO:0007669"/>
    <property type="project" value="UniProtKB-KW"/>
</dbReference>
<dbReference type="EMBL" id="DS232679">
    <property type="protein sequence ID" value="EDS44695.1"/>
    <property type="molecule type" value="Genomic_DNA"/>
</dbReference>
<evidence type="ECO:0000313" key="3">
    <source>
        <dbReference type="Proteomes" id="UP000002320"/>
    </source>
</evidence>
<accession>B0XC89</accession>
<name>B0XC89_CULQU</name>
<dbReference type="Proteomes" id="UP000002320">
    <property type="component" value="Unassembled WGS sequence"/>
</dbReference>
<sequence>MASARVRSSASKMAVHSTESTSVFKRGWIWNDDESDETHLGGLPLTAQRCQNCGAKNNNAGQHQLSTAKMTTSGTVGQPTISYPPTVILTTDAAVDTTPRGAAVGGFISEPRRNECGISKRRPVGRVHTTTETIEQDGEKICADPSLDVALQEKIPHPEYNKLSEQENIPHWSSKFTRLCYIEPWLGHDRRASRKSGDRVPNKNLQ</sequence>